<feature type="compositionally biased region" description="Acidic residues" evidence="1">
    <location>
        <begin position="172"/>
        <end position="184"/>
    </location>
</feature>
<dbReference type="Proteomes" id="UP001600888">
    <property type="component" value="Unassembled WGS sequence"/>
</dbReference>
<evidence type="ECO:0000313" key="3">
    <source>
        <dbReference type="Proteomes" id="UP001600888"/>
    </source>
</evidence>
<feature type="region of interest" description="Disordered" evidence="1">
    <location>
        <begin position="165"/>
        <end position="184"/>
    </location>
</feature>
<gene>
    <name evidence="2" type="ORF">FJTKL_12133</name>
</gene>
<sequence>MSDLCHFIRQTRVRILRLRRNAQDSELRALYVNLMAYCILIQDHLERIDSAHLTLQRALADSLAAKLQAANLSTLAYVGDGLHGDRVGVGAVQDLLDFLVTWEDDVKAQYPDDCPWDVEDYAPQEKIRDPPFAVWKAAQAVYDVLLSCQGCTCYPAHGARLRLGTYRKPSSDDDDDDDDDNEDEVNFDMFLPAMRDWQEVRVHSARERTIQFAVMEDKATTAQTAKRTAKMKIRASL</sequence>
<proteinExistence type="predicted"/>
<comment type="caution">
    <text evidence="2">The sequence shown here is derived from an EMBL/GenBank/DDBJ whole genome shotgun (WGS) entry which is preliminary data.</text>
</comment>
<accession>A0ABR4EF03</accession>
<reference evidence="2 3" key="1">
    <citation type="submission" date="2024-03" db="EMBL/GenBank/DDBJ databases">
        <title>A high-quality draft genome sequence of Diaporthe vaccinii, a causative agent of upright dieback and viscid rot disease in cranberry plants.</title>
        <authorList>
            <person name="Sarrasin M."/>
            <person name="Lang B.F."/>
            <person name="Burger G."/>
        </authorList>
    </citation>
    <scope>NUCLEOTIDE SEQUENCE [LARGE SCALE GENOMIC DNA]</scope>
    <source>
        <strain evidence="2 3">IS7</strain>
    </source>
</reference>
<protein>
    <submittedName>
        <fullName evidence="2">Uncharacterized protein</fullName>
    </submittedName>
</protein>
<organism evidence="2 3">
    <name type="scientific">Diaporthe vaccinii</name>
    <dbReference type="NCBI Taxonomy" id="105482"/>
    <lineage>
        <taxon>Eukaryota</taxon>
        <taxon>Fungi</taxon>
        <taxon>Dikarya</taxon>
        <taxon>Ascomycota</taxon>
        <taxon>Pezizomycotina</taxon>
        <taxon>Sordariomycetes</taxon>
        <taxon>Sordariomycetidae</taxon>
        <taxon>Diaporthales</taxon>
        <taxon>Diaporthaceae</taxon>
        <taxon>Diaporthe</taxon>
        <taxon>Diaporthe eres species complex</taxon>
    </lineage>
</organism>
<dbReference type="EMBL" id="JBAWTH010000061">
    <property type="protein sequence ID" value="KAL2281027.1"/>
    <property type="molecule type" value="Genomic_DNA"/>
</dbReference>
<evidence type="ECO:0000313" key="2">
    <source>
        <dbReference type="EMBL" id="KAL2281027.1"/>
    </source>
</evidence>
<name>A0ABR4EF03_9PEZI</name>
<evidence type="ECO:0000256" key="1">
    <source>
        <dbReference type="SAM" id="MobiDB-lite"/>
    </source>
</evidence>
<keyword evidence="3" id="KW-1185">Reference proteome</keyword>